<dbReference type="Proteomes" id="UP001153954">
    <property type="component" value="Unassembled WGS sequence"/>
</dbReference>
<comment type="caution">
    <text evidence="2">The sequence shown here is derived from an EMBL/GenBank/DDBJ whole genome shotgun (WGS) entry which is preliminary data.</text>
</comment>
<keyword evidence="1" id="KW-0732">Signal</keyword>
<keyword evidence="3" id="KW-1185">Reference proteome</keyword>
<dbReference type="EMBL" id="CAKOGL010000002">
    <property type="protein sequence ID" value="CAH2084182.1"/>
    <property type="molecule type" value="Genomic_DNA"/>
</dbReference>
<sequence length="232" mass="22542">MRVLIVAAAVLACAAAAPSGALLAYGSPYANGLLGHGASLGYHGATLGLAHAAPIAVGHAPALPTIPPGDIQGAAIDAHVEATDHARAAVDATREYHDQAAELHGQAINAAEDHAWQSVDAAQTAQAQIDGAAAGVAPVVARQLAGHVAPVVGHAAYAAPALVGHAGHGIAAYGHGVAAPLLAGHGVAAIGGSHSVSTSSLSQTHPAPVVHAPVAYAAHGVYGHGLAHGHGW</sequence>
<gene>
    <name evidence="2" type="ORF">EEDITHA_LOCUS777</name>
</gene>
<feature type="signal peptide" evidence="1">
    <location>
        <begin position="1"/>
        <end position="16"/>
    </location>
</feature>
<dbReference type="AlphaFoldDB" id="A0AAU9TDU1"/>
<accession>A0AAU9TDU1</accession>
<proteinExistence type="predicted"/>
<protein>
    <submittedName>
        <fullName evidence="2">Uncharacterized protein</fullName>
    </submittedName>
</protein>
<name>A0AAU9TDU1_EUPED</name>
<evidence type="ECO:0000313" key="2">
    <source>
        <dbReference type="EMBL" id="CAH2084182.1"/>
    </source>
</evidence>
<evidence type="ECO:0000313" key="3">
    <source>
        <dbReference type="Proteomes" id="UP001153954"/>
    </source>
</evidence>
<reference evidence="2" key="1">
    <citation type="submission" date="2022-03" db="EMBL/GenBank/DDBJ databases">
        <authorList>
            <person name="Tunstrom K."/>
        </authorList>
    </citation>
    <scope>NUCLEOTIDE SEQUENCE</scope>
</reference>
<organism evidence="2 3">
    <name type="scientific">Euphydryas editha</name>
    <name type="common">Edith's checkerspot</name>
    <dbReference type="NCBI Taxonomy" id="104508"/>
    <lineage>
        <taxon>Eukaryota</taxon>
        <taxon>Metazoa</taxon>
        <taxon>Ecdysozoa</taxon>
        <taxon>Arthropoda</taxon>
        <taxon>Hexapoda</taxon>
        <taxon>Insecta</taxon>
        <taxon>Pterygota</taxon>
        <taxon>Neoptera</taxon>
        <taxon>Endopterygota</taxon>
        <taxon>Lepidoptera</taxon>
        <taxon>Glossata</taxon>
        <taxon>Ditrysia</taxon>
        <taxon>Papilionoidea</taxon>
        <taxon>Nymphalidae</taxon>
        <taxon>Nymphalinae</taxon>
        <taxon>Euphydryas</taxon>
    </lineage>
</organism>
<feature type="chain" id="PRO_5043796096" evidence="1">
    <location>
        <begin position="17"/>
        <end position="232"/>
    </location>
</feature>
<evidence type="ECO:0000256" key="1">
    <source>
        <dbReference type="SAM" id="SignalP"/>
    </source>
</evidence>